<gene>
    <name evidence="1" type="ORF">BCR41DRAFT_370118</name>
</gene>
<dbReference type="AlphaFoldDB" id="A0A1Y2GS54"/>
<protein>
    <submittedName>
        <fullName evidence="1">Uncharacterized protein</fullName>
    </submittedName>
</protein>
<dbReference type="InParanoid" id="A0A1Y2GS54"/>
<keyword evidence="2" id="KW-1185">Reference proteome</keyword>
<accession>A0A1Y2GS54</accession>
<reference evidence="1 2" key="1">
    <citation type="submission" date="2016-07" db="EMBL/GenBank/DDBJ databases">
        <title>Pervasive Adenine N6-methylation of Active Genes in Fungi.</title>
        <authorList>
            <consortium name="DOE Joint Genome Institute"/>
            <person name="Mondo S.J."/>
            <person name="Dannebaum R.O."/>
            <person name="Kuo R.C."/>
            <person name="Labutti K."/>
            <person name="Haridas S."/>
            <person name="Kuo A."/>
            <person name="Salamov A."/>
            <person name="Ahrendt S.R."/>
            <person name="Lipzen A."/>
            <person name="Sullivan W."/>
            <person name="Andreopoulos W.B."/>
            <person name="Clum A."/>
            <person name="Lindquist E."/>
            <person name="Daum C."/>
            <person name="Ramamoorthy G.K."/>
            <person name="Gryganskyi A."/>
            <person name="Culley D."/>
            <person name="Magnuson J.K."/>
            <person name="James T.Y."/>
            <person name="O'Malley M.A."/>
            <person name="Stajich J.E."/>
            <person name="Spatafora J.W."/>
            <person name="Visel A."/>
            <person name="Grigoriev I.V."/>
        </authorList>
    </citation>
    <scope>NUCLEOTIDE SEQUENCE [LARGE SCALE GENOMIC DNA]</scope>
    <source>
        <strain evidence="1 2">NRRL 3116</strain>
    </source>
</reference>
<dbReference type="RefSeq" id="XP_021882110.1">
    <property type="nucleotide sequence ID" value="XM_022026508.1"/>
</dbReference>
<dbReference type="EMBL" id="MCFF01000015">
    <property type="protein sequence ID" value="ORZ18315.1"/>
    <property type="molecule type" value="Genomic_DNA"/>
</dbReference>
<dbReference type="GeneID" id="33568351"/>
<comment type="caution">
    <text evidence="1">The sequence shown here is derived from an EMBL/GenBank/DDBJ whole genome shotgun (WGS) entry which is preliminary data.</text>
</comment>
<sequence>MAIARAYKAYKNYDCFTYNSVKGESVSQSLLPRALNSANEGTPRSSRYCHTGFGLSGPHSRWYMCETHPTNISGTNRITIKYTMHLRLYFNRSRTDSRELCEIYEYHLTKWPNAILCWRQRFEPAIKRFSKSRMSAVFRSIWRFVTYL</sequence>
<organism evidence="1 2">
    <name type="scientific">Lobosporangium transversale</name>
    <dbReference type="NCBI Taxonomy" id="64571"/>
    <lineage>
        <taxon>Eukaryota</taxon>
        <taxon>Fungi</taxon>
        <taxon>Fungi incertae sedis</taxon>
        <taxon>Mucoromycota</taxon>
        <taxon>Mortierellomycotina</taxon>
        <taxon>Mortierellomycetes</taxon>
        <taxon>Mortierellales</taxon>
        <taxon>Mortierellaceae</taxon>
        <taxon>Lobosporangium</taxon>
    </lineage>
</organism>
<dbReference type="Proteomes" id="UP000193648">
    <property type="component" value="Unassembled WGS sequence"/>
</dbReference>
<evidence type="ECO:0000313" key="2">
    <source>
        <dbReference type="Proteomes" id="UP000193648"/>
    </source>
</evidence>
<proteinExistence type="predicted"/>
<evidence type="ECO:0000313" key="1">
    <source>
        <dbReference type="EMBL" id="ORZ18315.1"/>
    </source>
</evidence>
<name>A0A1Y2GS54_9FUNG</name>